<evidence type="ECO:0000313" key="4">
    <source>
        <dbReference type="EnsemblMetazoa" id="LLOJ000992-PA"/>
    </source>
</evidence>
<evidence type="ECO:0000313" key="5">
    <source>
        <dbReference type="Proteomes" id="UP000092461"/>
    </source>
</evidence>
<dbReference type="EnsemblMetazoa" id="LLOJ000992-RA">
    <property type="protein sequence ID" value="LLOJ000992-PA"/>
    <property type="gene ID" value="LLOJ000992"/>
</dbReference>
<keyword evidence="5" id="KW-1185">Reference proteome</keyword>
<evidence type="ECO:0000256" key="1">
    <source>
        <dbReference type="SAM" id="MobiDB-lite"/>
    </source>
</evidence>
<dbReference type="InterPro" id="IPR035979">
    <property type="entry name" value="RBD_domain_sf"/>
</dbReference>
<evidence type="ECO:0000259" key="2">
    <source>
        <dbReference type="SMART" id="SM00596"/>
    </source>
</evidence>
<dbReference type="EMBL" id="AJWK01003885">
    <property type="status" value="NOT_ANNOTATED_CDS"/>
    <property type="molecule type" value="Genomic_DNA"/>
</dbReference>
<dbReference type="Proteomes" id="UP000092461">
    <property type="component" value="Unassembled WGS sequence"/>
</dbReference>
<evidence type="ECO:0000313" key="3">
    <source>
        <dbReference type="EMBL" id="MBC1174938.1"/>
    </source>
</evidence>
<accession>A0A1B0GH17</accession>
<dbReference type="GO" id="GO:0003676">
    <property type="term" value="F:nucleic acid binding"/>
    <property type="evidence" value="ECO:0007669"/>
    <property type="project" value="InterPro"/>
</dbReference>
<sequence>MKIQVKSIDAYRALLKALKEHNTDMHSYQPKSDRTFRVILRNIHHSTKPEEIIKALQELGHCAKNVHNIKDKNRRSLPMFFVDLQTDPKNREIYDINRLLGYVVKFDPPRPRKEIVQCARCQRLGHTKAFCHRPPRCIKCTGAHLTKDCERKVRDDNVKCVNCGGNHPANYRGCQVHTQLWEKKYPALRQRVRRENHLQTQENHVELPNHNQQQQQTTRGTYADVTRGASQRSTQENNSNSNDNGSQNTAQQSDINEIKEILKTVALQMSTLMSLMTQVLDSEITVPHSIASQEDLDGVVARATQAIQTAAWMATPAVERGSVCNKVPASVREKVLEKRSLRKRWKQTRHPSDKAKFNKAAKELSELLRHLRDTSINKYLSGLSPTAATDYSLWKATKNCNRPQLSNPPIRGRDGEWAKSDGEKANAFAQHLQQVFQPWPVAESTAE</sequence>
<feature type="compositionally biased region" description="Low complexity" evidence="1">
    <location>
        <begin position="237"/>
        <end position="248"/>
    </location>
</feature>
<name>A0A1B0GH17_LUTLO</name>
<dbReference type="Pfam" id="PF07530">
    <property type="entry name" value="PRE_C2HC"/>
    <property type="match status" value="1"/>
</dbReference>
<dbReference type="SUPFAM" id="SSF54928">
    <property type="entry name" value="RNA-binding domain, RBD"/>
    <property type="match status" value="1"/>
</dbReference>
<dbReference type="EMBL" id="AJWK01003886">
    <property type="status" value="NOT_ANNOTATED_CDS"/>
    <property type="molecule type" value="Genomic_DNA"/>
</dbReference>
<dbReference type="SMART" id="SM00596">
    <property type="entry name" value="PRE_C2HC"/>
    <property type="match status" value="1"/>
</dbReference>
<dbReference type="AlphaFoldDB" id="A0A1B0GH17"/>
<dbReference type="VEuPathDB" id="VectorBase:LLOJ000992"/>
<protein>
    <submittedName>
        <fullName evidence="3">Putative nucleic-acid-binding protein from transposon x-element</fullName>
    </submittedName>
</protein>
<feature type="region of interest" description="Disordered" evidence="1">
    <location>
        <begin position="201"/>
        <end position="250"/>
    </location>
</feature>
<dbReference type="EMBL" id="GITU01006235">
    <property type="protein sequence ID" value="MBC1174938.1"/>
    <property type="molecule type" value="Transcribed_RNA"/>
</dbReference>
<reference evidence="3" key="2">
    <citation type="journal article" date="2020" name="BMC">
        <title>Leishmania infection induces a limited differential gene expression in the sand fly midgut.</title>
        <authorList>
            <person name="Coutinho-Abreu I.V."/>
            <person name="Serafim T.D."/>
            <person name="Meneses C."/>
            <person name="Kamhawi S."/>
            <person name="Oliveira F."/>
            <person name="Valenzuela J.G."/>
        </authorList>
    </citation>
    <scope>NUCLEOTIDE SEQUENCE</scope>
    <source>
        <strain evidence="3">Jacobina</strain>
        <tissue evidence="3">Midgut</tissue>
    </source>
</reference>
<organism evidence="4 5">
    <name type="scientific">Lutzomyia longipalpis</name>
    <name type="common">Sand fly</name>
    <dbReference type="NCBI Taxonomy" id="7200"/>
    <lineage>
        <taxon>Eukaryota</taxon>
        <taxon>Metazoa</taxon>
        <taxon>Ecdysozoa</taxon>
        <taxon>Arthropoda</taxon>
        <taxon>Hexapoda</taxon>
        <taxon>Insecta</taxon>
        <taxon>Pterygota</taxon>
        <taxon>Neoptera</taxon>
        <taxon>Endopterygota</taxon>
        <taxon>Diptera</taxon>
        <taxon>Nematocera</taxon>
        <taxon>Psychodoidea</taxon>
        <taxon>Psychodidae</taxon>
        <taxon>Lutzomyia</taxon>
        <taxon>Lutzomyia</taxon>
    </lineage>
</organism>
<dbReference type="InterPro" id="IPR006579">
    <property type="entry name" value="Pre_C2HC_dom"/>
</dbReference>
<feature type="domain" description="Pre-C2HC" evidence="2">
    <location>
        <begin position="49"/>
        <end position="116"/>
    </location>
</feature>
<feature type="compositionally biased region" description="Polar residues" evidence="1">
    <location>
        <begin position="209"/>
        <end position="220"/>
    </location>
</feature>
<proteinExistence type="predicted"/>
<reference evidence="5" key="1">
    <citation type="submission" date="2012-05" db="EMBL/GenBank/DDBJ databases">
        <title>Whole Genome Assembly of Lutzomyia longipalpis.</title>
        <authorList>
            <person name="Richards S."/>
            <person name="Qu C."/>
            <person name="Dillon R."/>
            <person name="Worley K."/>
            <person name="Scherer S."/>
            <person name="Batterton M."/>
            <person name="Taylor A."/>
            <person name="Hawes A."/>
            <person name="Hernandez B."/>
            <person name="Kovar C."/>
            <person name="Mandapat C."/>
            <person name="Pham C."/>
            <person name="Qu C."/>
            <person name="Jing C."/>
            <person name="Bess C."/>
            <person name="Bandaranaike D."/>
            <person name="Ngo D."/>
            <person name="Ongeri F."/>
            <person name="Arias F."/>
            <person name="Lara F."/>
            <person name="Weissenberger G."/>
            <person name="Kamau G."/>
            <person name="Han H."/>
            <person name="Shen H."/>
            <person name="Dinh H."/>
            <person name="Khalil I."/>
            <person name="Jones J."/>
            <person name="Shafer J."/>
            <person name="Jayaseelan J."/>
            <person name="Quiroz J."/>
            <person name="Blankenburg K."/>
            <person name="Nguyen L."/>
            <person name="Jackson L."/>
            <person name="Francisco L."/>
            <person name="Tang L.-Y."/>
            <person name="Pu L.-L."/>
            <person name="Perales L."/>
            <person name="Lorensuhewa L."/>
            <person name="Munidasa M."/>
            <person name="Coyle M."/>
            <person name="Taylor M."/>
            <person name="Puazo M."/>
            <person name="Firestine M."/>
            <person name="Scheel M."/>
            <person name="Javaid M."/>
            <person name="Wang M."/>
            <person name="Li M."/>
            <person name="Tabassum N."/>
            <person name="Saada N."/>
            <person name="Osuji N."/>
            <person name="Aqrawi P."/>
            <person name="Fu Q."/>
            <person name="Thornton R."/>
            <person name="Raj R."/>
            <person name="Goodspeed R."/>
            <person name="Mata R."/>
            <person name="Najjar R."/>
            <person name="Gubbala S."/>
            <person name="Lee S."/>
            <person name="Denson S."/>
            <person name="Patil S."/>
            <person name="Macmil S."/>
            <person name="Qi S."/>
            <person name="Matskevitch T."/>
            <person name="Palculict T."/>
            <person name="Mathew T."/>
            <person name="Vee V."/>
            <person name="Velamala V."/>
            <person name="Korchina V."/>
            <person name="Cai W."/>
            <person name="Liu W."/>
            <person name="Dai W."/>
            <person name="Zou X."/>
            <person name="Zhu Y."/>
            <person name="Zhang Y."/>
            <person name="Wu Y.-Q."/>
            <person name="Xin Y."/>
            <person name="Nazarath L."/>
            <person name="Kovar C."/>
            <person name="Han Y."/>
            <person name="Muzny D."/>
            <person name="Gibbs R."/>
        </authorList>
    </citation>
    <scope>NUCLEOTIDE SEQUENCE [LARGE SCALE GENOMIC DNA]</scope>
    <source>
        <strain evidence="5">Jacobina</strain>
    </source>
</reference>
<dbReference type="EMBL" id="AJWK01003884">
    <property type="status" value="NOT_ANNOTATED_CDS"/>
    <property type="molecule type" value="Genomic_DNA"/>
</dbReference>
<reference evidence="4" key="3">
    <citation type="submission" date="2020-05" db="UniProtKB">
        <authorList>
            <consortium name="EnsemblMetazoa"/>
        </authorList>
    </citation>
    <scope>IDENTIFICATION</scope>
    <source>
        <strain evidence="4">Jacobina</strain>
    </source>
</reference>